<evidence type="ECO:0000313" key="4">
    <source>
        <dbReference type="Proteomes" id="UP000321058"/>
    </source>
</evidence>
<evidence type="ECO:0000313" key="3">
    <source>
        <dbReference type="EMBL" id="GEP55593.1"/>
    </source>
</evidence>
<accession>A0A512N9I7</accession>
<dbReference type="PANTHER" id="PTHR46310:SF7">
    <property type="entry name" value="AMIDASE 1"/>
    <property type="match status" value="1"/>
</dbReference>
<organism evidence="3 4">
    <name type="scientific">Reyranella soli</name>
    <dbReference type="NCBI Taxonomy" id="1230389"/>
    <lineage>
        <taxon>Bacteria</taxon>
        <taxon>Pseudomonadati</taxon>
        <taxon>Pseudomonadota</taxon>
        <taxon>Alphaproteobacteria</taxon>
        <taxon>Hyphomicrobiales</taxon>
        <taxon>Reyranellaceae</taxon>
        <taxon>Reyranella</taxon>
    </lineage>
</organism>
<dbReference type="EMBL" id="BKAJ01000040">
    <property type="protein sequence ID" value="GEP55593.1"/>
    <property type="molecule type" value="Genomic_DNA"/>
</dbReference>
<reference evidence="3 4" key="1">
    <citation type="submission" date="2019-07" db="EMBL/GenBank/DDBJ databases">
        <title>Whole genome shotgun sequence of Reyranella soli NBRC 108950.</title>
        <authorList>
            <person name="Hosoyama A."/>
            <person name="Uohara A."/>
            <person name="Ohji S."/>
            <person name="Ichikawa N."/>
        </authorList>
    </citation>
    <scope>NUCLEOTIDE SEQUENCE [LARGE SCALE GENOMIC DNA]</scope>
    <source>
        <strain evidence="3 4">NBRC 108950</strain>
    </source>
</reference>
<dbReference type="PROSITE" id="PS00571">
    <property type="entry name" value="AMIDASES"/>
    <property type="match status" value="1"/>
</dbReference>
<feature type="region of interest" description="Disordered" evidence="1">
    <location>
        <begin position="95"/>
        <end position="115"/>
    </location>
</feature>
<evidence type="ECO:0000256" key="1">
    <source>
        <dbReference type="SAM" id="MobiDB-lite"/>
    </source>
</evidence>
<comment type="caution">
    <text evidence="3">The sequence shown here is derived from an EMBL/GenBank/DDBJ whole genome shotgun (WGS) entry which is preliminary data.</text>
</comment>
<dbReference type="Proteomes" id="UP000321058">
    <property type="component" value="Unassembled WGS sequence"/>
</dbReference>
<feature type="domain" description="Amidase" evidence="2">
    <location>
        <begin position="27"/>
        <end position="193"/>
    </location>
</feature>
<dbReference type="SUPFAM" id="SSF75304">
    <property type="entry name" value="Amidase signature (AS) enzymes"/>
    <property type="match status" value="1"/>
</dbReference>
<evidence type="ECO:0000259" key="2">
    <source>
        <dbReference type="Pfam" id="PF01425"/>
    </source>
</evidence>
<dbReference type="RefSeq" id="WP_218037334.1">
    <property type="nucleotide sequence ID" value="NZ_BKAJ01000040.1"/>
</dbReference>
<dbReference type="PANTHER" id="PTHR46310">
    <property type="entry name" value="AMIDASE 1"/>
    <property type="match status" value="1"/>
</dbReference>
<name>A0A512N9I7_9HYPH</name>
<protein>
    <submittedName>
        <fullName evidence="3">Amidase</fullName>
    </submittedName>
</protein>
<dbReference type="InterPro" id="IPR023631">
    <property type="entry name" value="Amidase_dom"/>
</dbReference>
<dbReference type="NCBIfam" id="NF006169">
    <property type="entry name" value="PRK08310.1"/>
    <property type="match status" value="1"/>
</dbReference>
<gene>
    <name evidence="3" type="ORF">RSO01_27590</name>
</gene>
<proteinExistence type="predicted"/>
<dbReference type="InterPro" id="IPR020556">
    <property type="entry name" value="Amidase_CS"/>
</dbReference>
<sequence length="389" mass="40443">MPAVRKNMNDFGAFVPGPRARLAPLGSGPLDGLTFVAKDLLDVAGYVTGGGNPHWESRQKPAMRSAQAVDCLLRAGATLVGKTITDELAFSLEGENEHYGTPTNPRAPDRLPGGSSSGSAVAVAAGLADLGLGTDTGGSVRVPASFCGVFGWRPSHGRVSLEGVVRFAPSYDTMGLLARDASHLRLGAQCLLGTPAVSLAQCRLLFASDAFELAEPEAASVLADAAKALGAVEEVQVFAGRPGDFRDAYVTLQGLDIAREHSDFLSSDPIFGSTIQPRFDSVRALDPSAGARWSAWRAETTDRLRQLLPPGTFLLLPTAPSIAPLRFLRDEAAGRFYDAALTLGSVAGHAGLPAVSLPIATLHGCPLGLSIVAGPGEDEALLALVMKIA</sequence>
<dbReference type="AlphaFoldDB" id="A0A512N9I7"/>
<dbReference type="Pfam" id="PF01425">
    <property type="entry name" value="Amidase"/>
    <property type="match status" value="1"/>
</dbReference>
<dbReference type="InterPro" id="IPR036928">
    <property type="entry name" value="AS_sf"/>
</dbReference>
<dbReference type="Gene3D" id="3.90.1300.10">
    <property type="entry name" value="Amidase signature (AS) domain"/>
    <property type="match status" value="1"/>
</dbReference>
<keyword evidence="4" id="KW-1185">Reference proteome</keyword>